<sequence>MEPPGTSRVDQRAQAVGRPDEQGTAEGSSGYMVESTGGEGSARPTHVPVMLDEVLALLTPALVPTPTNPHPVVVDGTLGLAGHASALLEACPEAHLVGLDRDPQALALAGERLAPYGDRVTLVEAVYDELPDVLERLGHPRVQGVLLDLGLSSLQIDSAERGFAYAADAPLDMRMGRTGPTAAEVLNTYGPRELARVLRRYGEERFADRIARRIVEAREVEPFERSGRLVELLRSAIPMATQRTGGHPAKRTFQALRIEVNGELAALESVLPSAVSALAVGGRIAVLAYHSLEDRPVKQILAAGSTDRAPRGLPVVPPELRAELELLTRGAQRPTEAEVATNPRAASARLRAAVRVFEPRLEGGRPPTPPGGDLRLEGGRPPTPPGGVPLAGARETPRGHEGGRLPAPPAPPAAAPETPRTPRSKEVGA</sequence>
<comment type="catalytic activity">
    <reaction evidence="6">
        <text>cytidine(1402) in 16S rRNA + S-adenosyl-L-methionine = N(4)-methylcytidine(1402) in 16S rRNA + S-adenosyl-L-homocysteine + H(+)</text>
        <dbReference type="Rhea" id="RHEA:42928"/>
        <dbReference type="Rhea" id="RHEA-COMP:10286"/>
        <dbReference type="Rhea" id="RHEA-COMP:10287"/>
        <dbReference type="ChEBI" id="CHEBI:15378"/>
        <dbReference type="ChEBI" id="CHEBI:57856"/>
        <dbReference type="ChEBI" id="CHEBI:59789"/>
        <dbReference type="ChEBI" id="CHEBI:74506"/>
        <dbReference type="ChEBI" id="CHEBI:82748"/>
        <dbReference type="EC" id="2.1.1.199"/>
    </reaction>
</comment>
<evidence type="ECO:0000256" key="2">
    <source>
        <dbReference type="ARBA" id="ARBA00022552"/>
    </source>
</evidence>
<keyword evidence="5 6" id="KW-0949">S-adenosyl-L-methionine</keyword>
<name>A0ABP6X9J0_9ACTN</name>
<gene>
    <name evidence="6" type="primary">rsmH</name>
    <name evidence="8" type="ORF">GCM10022197_16700</name>
</gene>
<organism evidence="8 9">
    <name type="scientific">Microlunatus spumicola</name>
    <dbReference type="NCBI Taxonomy" id="81499"/>
    <lineage>
        <taxon>Bacteria</taxon>
        <taxon>Bacillati</taxon>
        <taxon>Actinomycetota</taxon>
        <taxon>Actinomycetes</taxon>
        <taxon>Propionibacteriales</taxon>
        <taxon>Propionibacteriaceae</taxon>
        <taxon>Microlunatus</taxon>
    </lineage>
</organism>
<evidence type="ECO:0000256" key="6">
    <source>
        <dbReference type="HAMAP-Rule" id="MF_01007"/>
    </source>
</evidence>
<dbReference type="InterPro" id="IPR029063">
    <property type="entry name" value="SAM-dependent_MTases_sf"/>
</dbReference>
<dbReference type="EMBL" id="BAAAYR010000001">
    <property type="protein sequence ID" value="GAA3561728.1"/>
    <property type="molecule type" value="Genomic_DNA"/>
</dbReference>
<feature type="binding site" evidence="6">
    <location>
        <begin position="81"/>
        <end position="83"/>
    </location>
    <ligand>
        <name>S-adenosyl-L-methionine</name>
        <dbReference type="ChEBI" id="CHEBI:59789"/>
    </ligand>
</feature>
<evidence type="ECO:0000313" key="8">
    <source>
        <dbReference type="EMBL" id="GAA3561728.1"/>
    </source>
</evidence>
<comment type="similarity">
    <text evidence="1 6">Belongs to the methyltransferase superfamily. RsmH family.</text>
</comment>
<evidence type="ECO:0000313" key="9">
    <source>
        <dbReference type="Proteomes" id="UP001500767"/>
    </source>
</evidence>
<keyword evidence="9" id="KW-1185">Reference proteome</keyword>
<evidence type="ECO:0000256" key="4">
    <source>
        <dbReference type="ARBA" id="ARBA00022679"/>
    </source>
</evidence>
<feature type="binding site" evidence="6">
    <location>
        <position position="148"/>
    </location>
    <ligand>
        <name>S-adenosyl-L-methionine</name>
        <dbReference type="ChEBI" id="CHEBI:59789"/>
    </ligand>
</feature>
<proteinExistence type="inferred from homology"/>
<protein>
    <recommendedName>
        <fullName evidence="6">Ribosomal RNA small subunit methyltransferase H</fullName>
        <ecNumber evidence="6">2.1.1.199</ecNumber>
    </recommendedName>
    <alternativeName>
        <fullName evidence="6">16S rRNA m(4)C1402 methyltransferase</fullName>
    </alternativeName>
    <alternativeName>
        <fullName evidence="6">rRNA (cytosine-N(4)-)-methyltransferase RsmH</fullName>
    </alternativeName>
</protein>
<feature type="region of interest" description="Disordered" evidence="7">
    <location>
        <begin position="1"/>
        <end position="45"/>
    </location>
</feature>
<evidence type="ECO:0000256" key="7">
    <source>
        <dbReference type="SAM" id="MobiDB-lite"/>
    </source>
</evidence>
<feature type="binding site" evidence="6">
    <location>
        <position position="100"/>
    </location>
    <ligand>
        <name>S-adenosyl-L-methionine</name>
        <dbReference type="ChEBI" id="CHEBI:59789"/>
    </ligand>
</feature>
<dbReference type="PANTHER" id="PTHR11265:SF0">
    <property type="entry name" value="12S RRNA N4-METHYLCYTIDINE METHYLTRANSFERASE"/>
    <property type="match status" value="1"/>
</dbReference>
<dbReference type="InterPro" id="IPR023397">
    <property type="entry name" value="SAM-dep_MeTrfase_MraW_recog"/>
</dbReference>
<dbReference type="Gene3D" id="1.10.150.170">
    <property type="entry name" value="Putative methyltransferase TM0872, insert domain"/>
    <property type="match status" value="1"/>
</dbReference>
<feature type="binding site" evidence="6">
    <location>
        <position position="127"/>
    </location>
    <ligand>
        <name>S-adenosyl-L-methionine</name>
        <dbReference type="ChEBI" id="CHEBI:59789"/>
    </ligand>
</feature>
<evidence type="ECO:0000256" key="3">
    <source>
        <dbReference type="ARBA" id="ARBA00022603"/>
    </source>
</evidence>
<keyword evidence="4 6" id="KW-0808">Transferase</keyword>
<comment type="caution">
    <text evidence="8">The sequence shown here is derived from an EMBL/GenBank/DDBJ whole genome shotgun (WGS) entry which is preliminary data.</text>
</comment>
<evidence type="ECO:0000256" key="5">
    <source>
        <dbReference type="ARBA" id="ARBA00022691"/>
    </source>
</evidence>
<reference evidence="9" key="1">
    <citation type="journal article" date="2019" name="Int. J. Syst. Evol. Microbiol.">
        <title>The Global Catalogue of Microorganisms (GCM) 10K type strain sequencing project: providing services to taxonomists for standard genome sequencing and annotation.</title>
        <authorList>
            <consortium name="The Broad Institute Genomics Platform"/>
            <consortium name="The Broad Institute Genome Sequencing Center for Infectious Disease"/>
            <person name="Wu L."/>
            <person name="Ma J."/>
        </authorList>
    </citation>
    <scope>NUCLEOTIDE SEQUENCE [LARGE SCALE GENOMIC DNA]</scope>
    <source>
        <strain evidence="9">JCM 16540</strain>
    </source>
</reference>
<dbReference type="InterPro" id="IPR002903">
    <property type="entry name" value="RsmH"/>
</dbReference>
<keyword evidence="2 6" id="KW-0698">rRNA processing</keyword>
<evidence type="ECO:0000256" key="1">
    <source>
        <dbReference type="ARBA" id="ARBA00010396"/>
    </source>
</evidence>
<dbReference type="HAMAP" id="MF_01007">
    <property type="entry name" value="16SrRNA_methyltr_H"/>
    <property type="match status" value="1"/>
</dbReference>
<dbReference type="SUPFAM" id="SSF81799">
    <property type="entry name" value="Putative methyltransferase TM0872, insert domain"/>
    <property type="match status" value="1"/>
</dbReference>
<dbReference type="Proteomes" id="UP001500767">
    <property type="component" value="Unassembled WGS sequence"/>
</dbReference>
<comment type="subcellular location">
    <subcellularLocation>
        <location evidence="6">Cytoplasm</location>
    </subcellularLocation>
</comment>
<dbReference type="NCBIfam" id="TIGR00006">
    <property type="entry name" value="16S rRNA (cytosine(1402)-N(4))-methyltransferase RsmH"/>
    <property type="match status" value="1"/>
</dbReference>
<dbReference type="Gene3D" id="3.40.50.150">
    <property type="entry name" value="Vaccinia Virus protein VP39"/>
    <property type="match status" value="1"/>
</dbReference>
<feature type="region of interest" description="Disordered" evidence="7">
    <location>
        <begin position="357"/>
        <end position="429"/>
    </location>
</feature>
<accession>A0ABP6X9J0</accession>
<feature type="binding site" evidence="6">
    <location>
        <position position="155"/>
    </location>
    <ligand>
        <name>S-adenosyl-L-methionine</name>
        <dbReference type="ChEBI" id="CHEBI:59789"/>
    </ligand>
</feature>
<comment type="function">
    <text evidence="6">Specifically methylates the N4 position of cytidine in position 1402 (C1402) of 16S rRNA.</text>
</comment>
<dbReference type="SUPFAM" id="SSF53335">
    <property type="entry name" value="S-adenosyl-L-methionine-dependent methyltransferases"/>
    <property type="match status" value="1"/>
</dbReference>
<dbReference type="EC" id="2.1.1.199" evidence="6"/>
<dbReference type="PANTHER" id="PTHR11265">
    <property type="entry name" value="S-ADENOSYL-METHYLTRANSFERASE MRAW"/>
    <property type="match status" value="1"/>
</dbReference>
<keyword evidence="3 6" id="KW-0489">Methyltransferase</keyword>
<keyword evidence="6" id="KW-0963">Cytoplasm</keyword>
<dbReference type="Pfam" id="PF01795">
    <property type="entry name" value="Methyltransf_5"/>
    <property type="match status" value="1"/>
</dbReference>